<dbReference type="KEGG" id="hae:halTADL_0196"/>
<dbReference type="Proteomes" id="UP000198888">
    <property type="component" value="Unassembled WGS sequence"/>
</dbReference>
<organism evidence="2 3">
    <name type="scientific">Halohasta litchfieldiae</name>
    <dbReference type="NCBI Taxonomy" id="1073996"/>
    <lineage>
        <taxon>Archaea</taxon>
        <taxon>Methanobacteriati</taxon>
        <taxon>Methanobacteriota</taxon>
        <taxon>Stenosarchaea group</taxon>
        <taxon>Halobacteria</taxon>
        <taxon>Halobacteriales</taxon>
        <taxon>Haloferacaceae</taxon>
        <taxon>Halohasta</taxon>
    </lineage>
</organism>
<name>A0A1H6T8D3_9EURY</name>
<dbReference type="EMBL" id="FNYR01000006">
    <property type="protein sequence ID" value="SEI72495.1"/>
    <property type="molecule type" value="Genomic_DNA"/>
</dbReference>
<sequence>MRTTINLDDNIHEQAKEEGINISQVCNKALRHKLDKSQCYIWNTNKQHFPEGEDGTEALYQGVAAAYGDYDQWGSQLEEPSIGDQLIAYVNRKGYCATGRVVGPFNGQEIQNEDEKIDPRVPEWHLPVRWEAVLDLEDAVSRQHGNGILDYKEKYSPSETVRRIKDTERAQLLVDLIRGRA</sequence>
<proteinExistence type="predicted"/>
<accession>A0A1H6T8D3</accession>
<dbReference type="GeneID" id="35001027"/>
<keyword evidence="3" id="KW-1185">Reference proteome</keyword>
<gene>
    <name evidence="2" type="ORF">SAMN05444271_106126</name>
</gene>
<dbReference type="OrthoDB" id="350525at2157"/>
<dbReference type="RefSeq" id="WP_089671576.1">
    <property type="nucleotide sequence ID" value="NZ_CP024845.1"/>
</dbReference>
<dbReference type="Pfam" id="PF07362">
    <property type="entry name" value="CcdA"/>
    <property type="match status" value="1"/>
</dbReference>
<protein>
    <submittedName>
        <fullName evidence="2">Post-segregation antitoxin CcdA</fullName>
    </submittedName>
</protein>
<reference evidence="2 3" key="1">
    <citation type="submission" date="2016-10" db="EMBL/GenBank/DDBJ databases">
        <authorList>
            <person name="de Groot N.N."/>
        </authorList>
    </citation>
    <scope>NUCLEOTIDE SEQUENCE [LARGE SCALE GENOMIC DNA]</scope>
    <source>
        <strain evidence="2 3">DSM 22187</strain>
    </source>
</reference>
<evidence type="ECO:0000256" key="1">
    <source>
        <dbReference type="ARBA" id="ARBA00022649"/>
    </source>
</evidence>
<evidence type="ECO:0000313" key="3">
    <source>
        <dbReference type="Proteomes" id="UP000198888"/>
    </source>
</evidence>
<dbReference type="InterPro" id="IPR009956">
    <property type="entry name" value="Post-segregation_anti-tox_CcdA"/>
</dbReference>
<accession>A0A2H4PY32</accession>
<evidence type="ECO:0000313" key="2">
    <source>
        <dbReference type="EMBL" id="SEI72495.1"/>
    </source>
</evidence>
<keyword evidence="1" id="KW-1277">Toxin-antitoxin system</keyword>
<dbReference type="AlphaFoldDB" id="A0A1H6T8D3"/>